<dbReference type="Gene3D" id="1.10.1200.10">
    <property type="entry name" value="ACP-like"/>
    <property type="match status" value="1"/>
</dbReference>
<dbReference type="Pfam" id="PF00550">
    <property type="entry name" value="PP-binding"/>
    <property type="match status" value="1"/>
</dbReference>
<keyword evidence="1" id="KW-0596">Phosphopantetheine</keyword>
<dbReference type="OrthoDB" id="9806381at2"/>
<protein>
    <submittedName>
        <fullName evidence="4">Acyl carrier protein</fullName>
    </submittedName>
</protein>
<evidence type="ECO:0000256" key="2">
    <source>
        <dbReference type="ARBA" id="ARBA00022553"/>
    </source>
</evidence>
<keyword evidence="5" id="KW-1185">Reference proteome</keyword>
<dbReference type="InterPro" id="IPR009081">
    <property type="entry name" value="PP-bd_ACP"/>
</dbReference>
<accession>A0A444MFS4</accession>
<proteinExistence type="predicted"/>
<evidence type="ECO:0000259" key="3">
    <source>
        <dbReference type="PROSITE" id="PS50075"/>
    </source>
</evidence>
<evidence type="ECO:0000256" key="1">
    <source>
        <dbReference type="ARBA" id="ARBA00022450"/>
    </source>
</evidence>
<dbReference type="GO" id="GO:0031177">
    <property type="term" value="F:phosphopantetheine binding"/>
    <property type="evidence" value="ECO:0007669"/>
    <property type="project" value="InterPro"/>
</dbReference>
<gene>
    <name evidence="4" type="ORF">EP867_03200</name>
</gene>
<dbReference type="SMART" id="SM00823">
    <property type="entry name" value="PKS_PP"/>
    <property type="match status" value="1"/>
</dbReference>
<dbReference type="InterPro" id="IPR020806">
    <property type="entry name" value="PKS_PP-bd"/>
</dbReference>
<dbReference type="EMBL" id="SBLC01000003">
    <property type="protein sequence ID" value="RWY44394.1"/>
    <property type="molecule type" value="Genomic_DNA"/>
</dbReference>
<evidence type="ECO:0000313" key="4">
    <source>
        <dbReference type="EMBL" id="RWY44394.1"/>
    </source>
</evidence>
<dbReference type="PROSITE" id="PS00012">
    <property type="entry name" value="PHOSPHOPANTETHEINE"/>
    <property type="match status" value="1"/>
</dbReference>
<organism evidence="4 5">
    <name type="scientific">Falsigemmobacter intermedius</name>
    <dbReference type="NCBI Taxonomy" id="1553448"/>
    <lineage>
        <taxon>Bacteria</taxon>
        <taxon>Pseudomonadati</taxon>
        <taxon>Pseudomonadota</taxon>
        <taxon>Alphaproteobacteria</taxon>
        <taxon>Rhodobacterales</taxon>
        <taxon>Paracoccaceae</taxon>
        <taxon>Falsigemmobacter</taxon>
    </lineage>
</organism>
<dbReference type="Proteomes" id="UP000287168">
    <property type="component" value="Unassembled WGS sequence"/>
</dbReference>
<reference evidence="4 5" key="1">
    <citation type="journal article" date="2015" name="Int. J. Syst. Evol. Microbiol.">
        <title>Gemmobacter intermedius sp. nov., isolated from a white stork (Ciconia ciconia).</title>
        <authorList>
            <person name="Kampfer P."/>
            <person name="Jerzak L."/>
            <person name="Wilharm G."/>
            <person name="Golke J."/>
            <person name="Busse H.J."/>
            <person name="Glaeser S.P."/>
        </authorList>
    </citation>
    <scope>NUCLEOTIDE SEQUENCE [LARGE SCALE GENOMIC DNA]</scope>
    <source>
        <strain evidence="4 5">119/4</strain>
    </source>
</reference>
<comment type="caution">
    <text evidence="4">The sequence shown here is derived from an EMBL/GenBank/DDBJ whole genome shotgun (WGS) entry which is preliminary data.</text>
</comment>
<dbReference type="SUPFAM" id="SSF47336">
    <property type="entry name" value="ACP-like"/>
    <property type="match status" value="1"/>
</dbReference>
<dbReference type="InterPro" id="IPR036736">
    <property type="entry name" value="ACP-like_sf"/>
</dbReference>
<evidence type="ECO:0000313" key="5">
    <source>
        <dbReference type="Proteomes" id="UP000287168"/>
    </source>
</evidence>
<sequence length="86" mass="8843">MTAQARILAIVAAQCGRPVADLRLNDTPESLGLDSMALVEILFALEESFGVSLPFNANTPEAEGLDFSSLASLIAGVEAQLAAAAP</sequence>
<feature type="domain" description="Carrier" evidence="3">
    <location>
        <begin position="1"/>
        <end position="81"/>
    </location>
</feature>
<dbReference type="AlphaFoldDB" id="A0A444MFS4"/>
<dbReference type="InterPro" id="IPR006162">
    <property type="entry name" value="Ppantetheine_attach_site"/>
</dbReference>
<dbReference type="RefSeq" id="WP_128486756.1">
    <property type="nucleotide sequence ID" value="NZ_JBHLXB010000170.1"/>
</dbReference>
<keyword evidence="2" id="KW-0597">Phosphoprotein</keyword>
<dbReference type="PROSITE" id="PS50075">
    <property type="entry name" value="CARRIER"/>
    <property type="match status" value="1"/>
</dbReference>
<name>A0A444MFS4_9RHOB</name>